<feature type="transmembrane region" description="Helical" evidence="6">
    <location>
        <begin position="163"/>
        <end position="181"/>
    </location>
</feature>
<keyword evidence="9" id="KW-1185">Reference proteome</keyword>
<evidence type="ECO:0000256" key="3">
    <source>
        <dbReference type="ARBA" id="ARBA00022692"/>
    </source>
</evidence>
<evidence type="ECO:0000313" key="8">
    <source>
        <dbReference type="EMBL" id="MFC4591929.1"/>
    </source>
</evidence>
<feature type="transmembrane region" description="Helical" evidence="6">
    <location>
        <begin position="137"/>
        <end position="157"/>
    </location>
</feature>
<dbReference type="PANTHER" id="PTHR32322:SF2">
    <property type="entry name" value="EAMA DOMAIN-CONTAINING PROTEIN"/>
    <property type="match status" value="1"/>
</dbReference>
<sequence>MTVTTVTPAKARSPLLLVGTALAIVYVVWGSTYLAIRIMVEEMPPLVSAGVRFLTAGVLVAGALVVRGGPGRLAVTRRELLGCARIGLLLVVMGQGLVTLAEYGGAPSGITALLIAAVPLWVICYRVLSGERPAGRTVAGVAMGFGGLVVVVAANGLGGAFPVWTMAVVLLAGLSWAFGSWYQPRIELPRDPFVVTVYEMLAGGGALTVIGLAGGERFDPLAYSAGAWAAWGYLVLFGSVLAFSAYIWLLQSAATSLAATYAYVNPLVAVCLGWLTLAEPVTVPTLAGGVVVVLAVAVVVRSEFRPANPGPTDRRRVR</sequence>
<comment type="caution">
    <text evidence="8">The sequence shown here is derived from an EMBL/GenBank/DDBJ whole genome shotgun (WGS) entry which is preliminary data.</text>
</comment>
<reference evidence="9" key="1">
    <citation type="journal article" date="2019" name="Int. J. Syst. Evol. Microbiol.">
        <title>The Global Catalogue of Microorganisms (GCM) 10K type strain sequencing project: providing services to taxonomists for standard genome sequencing and annotation.</title>
        <authorList>
            <consortium name="The Broad Institute Genomics Platform"/>
            <consortium name="The Broad Institute Genome Sequencing Center for Infectious Disease"/>
            <person name="Wu L."/>
            <person name="Ma J."/>
        </authorList>
    </citation>
    <scope>NUCLEOTIDE SEQUENCE [LARGE SCALE GENOMIC DNA]</scope>
    <source>
        <strain evidence="9">CCUG 49560</strain>
    </source>
</reference>
<keyword evidence="3 6" id="KW-0812">Transmembrane</keyword>
<feature type="domain" description="EamA" evidence="7">
    <location>
        <begin position="23"/>
        <end position="152"/>
    </location>
</feature>
<feature type="domain" description="EamA" evidence="7">
    <location>
        <begin position="164"/>
        <end position="300"/>
    </location>
</feature>
<proteinExistence type="inferred from homology"/>
<protein>
    <submittedName>
        <fullName evidence="8">EamA family transporter</fullName>
    </submittedName>
</protein>
<keyword evidence="4 6" id="KW-1133">Transmembrane helix</keyword>
<dbReference type="PANTHER" id="PTHR32322">
    <property type="entry name" value="INNER MEMBRANE TRANSPORTER"/>
    <property type="match status" value="1"/>
</dbReference>
<evidence type="ECO:0000313" key="9">
    <source>
        <dbReference type="Proteomes" id="UP001595891"/>
    </source>
</evidence>
<evidence type="ECO:0000256" key="1">
    <source>
        <dbReference type="ARBA" id="ARBA00004141"/>
    </source>
</evidence>
<evidence type="ECO:0000259" key="7">
    <source>
        <dbReference type="Pfam" id="PF00892"/>
    </source>
</evidence>
<dbReference type="InterPro" id="IPR050638">
    <property type="entry name" value="AA-Vitamin_Transporters"/>
</dbReference>
<accession>A0ABV9EUY5</accession>
<feature type="transmembrane region" description="Helical" evidence="6">
    <location>
        <begin position="15"/>
        <end position="40"/>
    </location>
</feature>
<dbReference type="EMBL" id="JBHSFN010000039">
    <property type="protein sequence ID" value="MFC4591929.1"/>
    <property type="molecule type" value="Genomic_DNA"/>
</dbReference>
<keyword evidence="5 6" id="KW-0472">Membrane</keyword>
<organism evidence="8 9">
    <name type="scientific">Sphaerisporangium corydalis</name>
    <dbReference type="NCBI Taxonomy" id="1441875"/>
    <lineage>
        <taxon>Bacteria</taxon>
        <taxon>Bacillati</taxon>
        <taxon>Actinomycetota</taxon>
        <taxon>Actinomycetes</taxon>
        <taxon>Streptosporangiales</taxon>
        <taxon>Streptosporangiaceae</taxon>
        <taxon>Sphaerisporangium</taxon>
    </lineage>
</organism>
<feature type="transmembrane region" description="Helical" evidence="6">
    <location>
        <begin position="225"/>
        <end position="249"/>
    </location>
</feature>
<feature type="transmembrane region" description="Helical" evidence="6">
    <location>
        <begin position="80"/>
        <end position="100"/>
    </location>
</feature>
<feature type="transmembrane region" description="Helical" evidence="6">
    <location>
        <begin position="106"/>
        <end position="125"/>
    </location>
</feature>
<dbReference type="Proteomes" id="UP001595891">
    <property type="component" value="Unassembled WGS sequence"/>
</dbReference>
<feature type="transmembrane region" description="Helical" evidence="6">
    <location>
        <begin position="193"/>
        <end position="213"/>
    </location>
</feature>
<evidence type="ECO:0000256" key="6">
    <source>
        <dbReference type="SAM" id="Phobius"/>
    </source>
</evidence>
<feature type="transmembrane region" description="Helical" evidence="6">
    <location>
        <begin position="256"/>
        <end position="275"/>
    </location>
</feature>
<feature type="transmembrane region" description="Helical" evidence="6">
    <location>
        <begin position="281"/>
        <end position="300"/>
    </location>
</feature>
<comment type="similarity">
    <text evidence="2">Belongs to the EamA transporter family.</text>
</comment>
<dbReference type="SUPFAM" id="SSF103481">
    <property type="entry name" value="Multidrug resistance efflux transporter EmrE"/>
    <property type="match status" value="2"/>
</dbReference>
<dbReference type="RefSeq" id="WP_262846110.1">
    <property type="nucleotide sequence ID" value="NZ_JANZYP010000044.1"/>
</dbReference>
<dbReference type="InterPro" id="IPR000620">
    <property type="entry name" value="EamA_dom"/>
</dbReference>
<name>A0ABV9EUY5_9ACTN</name>
<gene>
    <name evidence="8" type="ORF">ACFO8L_37985</name>
</gene>
<dbReference type="Pfam" id="PF00892">
    <property type="entry name" value="EamA"/>
    <property type="match status" value="2"/>
</dbReference>
<evidence type="ECO:0000256" key="2">
    <source>
        <dbReference type="ARBA" id="ARBA00007362"/>
    </source>
</evidence>
<dbReference type="InterPro" id="IPR037185">
    <property type="entry name" value="EmrE-like"/>
</dbReference>
<comment type="subcellular location">
    <subcellularLocation>
        <location evidence="1">Membrane</location>
        <topology evidence="1">Multi-pass membrane protein</topology>
    </subcellularLocation>
</comment>
<evidence type="ECO:0000256" key="4">
    <source>
        <dbReference type="ARBA" id="ARBA00022989"/>
    </source>
</evidence>
<evidence type="ECO:0000256" key="5">
    <source>
        <dbReference type="ARBA" id="ARBA00023136"/>
    </source>
</evidence>
<feature type="transmembrane region" description="Helical" evidence="6">
    <location>
        <begin position="46"/>
        <end position="68"/>
    </location>
</feature>